<evidence type="ECO:0000256" key="1">
    <source>
        <dbReference type="SAM" id="MobiDB-lite"/>
    </source>
</evidence>
<evidence type="ECO:0000313" key="2">
    <source>
        <dbReference type="EMBL" id="VAX35617.1"/>
    </source>
</evidence>
<protein>
    <recommendedName>
        <fullName evidence="3">DUF1579 domain-containing protein</fullName>
    </recommendedName>
</protein>
<gene>
    <name evidence="2" type="ORF">MNBD_UNCLBAC01-1925</name>
</gene>
<dbReference type="InterPro" id="IPR011473">
    <property type="entry name" value="DUF1579"/>
</dbReference>
<feature type="region of interest" description="Disordered" evidence="1">
    <location>
        <begin position="28"/>
        <end position="52"/>
    </location>
</feature>
<evidence type="ECO:0008006" key="3">
    <source>
        <dbReference type="Google" id="ProtNLM"/>
    </source>
</evidence>
<sequence>MNKQSATKSIFLTALILTLSFPATSFGNPENEMKGSLKEHKGSMAESKGSGSEMKEDAMMAKWQEYVTPNENHKVLNALVGNWDHTVKWWMSADKEPEVSAGTSEIKWIMGGRFIQQMTKGTSMGQPFEGMGFIGYNNGTKQYTSLWLDNMGTGIMSGAGQYDSATKTFNEKGQYTCPFKTESTFRGVTKIIDDDHFTYEMYSMGFDGKEFLSMVVDYIRTK</sequence>
<dbReference type="EMBL" id="UOGJ01000067">
    <property type="protein sequence ID" value="VAX35617.1"/>
    <property type="molecule type" value="Genomic_DNA"/>
</dbReference>
<organism evidence="2">
    <name type="scientific">hydrothermal vent metagenome</name>
    <dbReference type="NCBI Taxonomy" id="652676"/>
    <lineage>
        <taxon>unclassified sequences</taxon>
        <taxon>metagenomes</taxon>
        <taxon>ecological metagenomes</taxon>
    </lineage>
</organism>
<name>A0A3B1E1M0_9ZZZZ</name>
<accession>A0A3B1E1M0</accession>
<proteinExistence type="predicted"/>
<reference evidence="2" key="1">
    <citation type="submission" date="2018-06" db="EMBL/GenBank/DDBJ databases">
        <authorList>
            <person name="Zhirakovskaya E."/>
        </authorList>
    </citation>
    <scope>NUCLEOTIDE SEQUENCE</scope>
</reference>
<feature type="compositionally biased region" description="Basic and acidic residues" evidence="1">
    <location>
        <begin position="31"/>
        <end position="43"/>
    </location>
</feature>
<dbReference type="AlphaFoldDB" id="A0A3B1E1M0"/>
<dbReference type="Pfam" id="PF07617">
    <property type="entry name" value="DUF1579"/>
    <property type="match status" value="1"/>
</dbReference>